<feature type="compositionally biased region" description="Polar residues" evidence="6">
    <location>
        <begin position="534"/>
        <end position="548"/>
    </location>
</feature>
<dbReference type="Gene3D" id="1.10.630.10">
    <property type="entry name" value="Cytochrome P450"/>
    <property type="match status" value="1"/>
</dbReference>
<dbReference type="GO" id="GO:0016705">
    <property type="term" value="F:oxidoreductase activity, acting on paired donors, with incorporation or reduction of molecular oxygen"/>
    <property type="evidence" value="ECO:0007669"/>
    <property type="project" value="InterPro"/>
</dbReference>
<dbReference type="PRINTS" id="PR00385">
    <property type="entry name" value="P450"/>
</dbReference>
<evidence type="ECO:0000256" key="5">
    <source>
        <dbReference type="PIRSR" id="PIRSR602401-1"/>
    </source>
</evidence>
<keyword evidence="5" id="KW-0349">Heme</keyword>
<dbReference type="GO" id="GO:0004497">
    <property type="term" value="F:monooxygenase activity"/>
    <property type="evidence" value="ECO:0007669"/>
    <property type="project" value="InterPro"/>
</dbReference>
<evidence type="ECO:0000313" key="8">
    <source>
        <dbReference type="Proteomes" id="UP001341281"/>
    </source>
</evidence>
<dbReference type="GO" id="GO:0005506">
    <property type="term" value="F:iron ion binding"/>
    <property type="evidence" value="ECO:0007669"/>
    <property type="project" value="InterPro"/>
</dbReference>
<evidence type="ECO:0000313" key="7">
    <source>
        <dbReference type="EMBL" id="WVZ88339.1"/>
    </source>
</evidence>
<organism evidence="7 8">
    <name type="scientific">Paspalum notatum var. saurae</name>
    <dbReference type="NCBI Taxonomy" id="547442"/>
    <lineage>
        <taxon>Eukaryota</taxon>
        <taxon>Viridiplantae</taxon>
        <taxon>Streptophyta</taxon>
        <taxon>Embryophyta</taxon>
        <taxon>Tracheophyta</taxon>
        <taxon>Spermatophyta</taxon>
        <taxon>Magnoliopsida</taxon>
        <taxon>Liliopsida</taxon>
        <taxon>Poales</taxon>
        <taxon>Poaceae</taxon>
        <taxon>PACMAD clade</taxon>
        <taxon>Panicoideae</taxon>
        <taxon>Andropogonodae</taxon>
        <taxon>Paspaleae</taxon>
        <taxon>Paspalinae</taxon>
        <taxon>Paspalum</taxon>
    </lineage>
</organism>
<name>A0AAQ3UBB7_PASNO</name>
<reference evidence="7 8" key="1">
    <citation type="submission" date="2024-02" db="EMBL/GenBank/DDBJ databases">
        <title>High-quality chromosome-scale genome assembly of Pensacola bahiagrass (Paspalum notatum Flugge var. saurae).</title>
        <authorList>
            <person name="Vega J.M."/>
            <person name="Podio M."/>
            <person name="Orjuela J."/>
            <person name="Siena L.A."/>
            <person name="Pessino S.C."/>
            <person name="Combes M.C."/>
            <person name="Mariac C."/>
            <person name="Albertini E."/>
            <person name="Pupilli F."/>
            <person name="Ortiz J.P.A."/>
            <person name="Leblanc O."/>
        </authorList>
    </citation>
    <scope>NUCLEOTIDE SEQUENCE [LARGE SCALE GENOMIC DNA]</scope>
    <source>
        <strain evidence="7">R1</strain>
        <tissue evidence="7">Leaf</tissue>
    </source>
</reference>
<dbReference type="SUPFAM" id="SSF48264">
    <property type="entry name" value="Cytochrome P450"/>
    <property type="match status" value="1"/>
</dbReference>
<dbReference type="InterPro" id="IPR036396">
    <property type="entry name" value="Cyt_P450_sf"/>
</dbReference>
<dbReference type="InterPro" id="IPR001128">
    <property type="entry name" value="Cyt_P450"/>
</dbReference>
<keyword evidence="4 5" id="KW-0408">Iron</keyword>
<evidence type="ECO:0008006" key="9">
    <source>
        <dbReference type="Google" id="ProtNLM"/>
    </source>
</evidence>
<feature type="region of interest" description="Disordered" evidence="6">
    <location>
        <begin position="518"/>
        <end position="548"/>
    </location>
</feature>
<comment type="similarity">
    <text evidence="1">Belongs to the cytochrome P450 family.</text>
</comment>
<evidence type="ECO:0000256" key="1">
    <source>
        <dbReference type="ARBA" id="ARBA00010617"/>
    </source>
</evidence>
<dbReference type="AlphaFoldDB" id="A0AAQ3UBB7"/>
<feature type="binding site" description="axial binding residue" evidence="5">
    <location>
        <position position="453"/>
    </location>
    <ligand>
        <name>heme</name>
        <dbReference type="ChEBI" id="CHEBI:30413"/>
    </ligand>
    <ligandPart>
        <name>Fe</name>
        <dbReference type="ChEBI" id="CHEBI:18248"/>
    </ligandPart>
</feature>
<dbReference type="EMBL" id="CP144752">
    <property type="protein sequence ID" value="WVZ88339.1"/>
    <property type="molecule type" value="Genomic_DNA"/>
</dbReference>
<dbReference type="CDD" id="cd11064">
    <property type="entry name" value="CYP86A"/>
    <property type="match status" value="1"/>
</dbReference>
<accession>A0AAQ3UBB7</accession>
<keyword evidence="3" id="KW-0560">Oxidoreductase</keyword>
<proteinExistence type="inferred from homology"/>
<dbReference type="InterPro" id="IPR002401">
    <property type="entry name" value="Cyt_P450_E_grp-I"/>
</dbReference>
<gene>
    <name evidence="7" type="ORF">U9M48_034873</name>
</gene>
<dbReference type="Proteomes" id="UP001341281">
    <property type="component" value="Chromosome 08"/>
</dbReference>
<evidence type="ECO:0000256" key="4">
    <source>
        <dbReference type="ARBA" id="ARBA00023004"/>
    </source>
</evidence>
<evidence type="ECO:0000256" key="2">
    <source>
        <dbReference type="ARBA" id="ARBA00022723"/>
    </source>
</evidence>
<evidence type="ECO:0000256" key="6">
    <source>
        <dbReference type="SAM" id="MobiDB-lite"/>
    </source>
</evidence>
<sequence length="548" mass="59359">MAMGYSSPSWAAAAAQCAGMAFFAAAACVAALGLVLLLVRRWPWCSCHVCRAYLTGSWSKDFPNLADWYAHLLRASPTATVHVHVLGCTVTANPSNVEYMLKTNFDNFPKGPAFAALLGDLLGGGIFNVDGAAWRHQRKMASLELGSVAVRSYAYKIIAQEVEARLLSALAAAADAGDVVIDLQDVFRRFAFDTICKISFGLDPGCLEREMPMSKLAGAFDAATRLCAMRGAAASPLLWKVKRLLNMGSERELRSAIALVDELAAAMIRERRKLGVADSHDLLSRFMRASSAADGVDVDDKYLRDIVVSFLLAGRDTVSSALTTLFMLLSKNPAVAAAMRAEVAAAAGDDIPYDRLKGLHYTHAVLYENMRLFPPVQFDSKFCAGADVLPDGTYVPGGARVMYHPYAMGRMPRIWGADHDAFRPERWLTGPGGSFVPESLYRYPVFQAGLRVCLGKELAVTEMKAVAVAVVRAFDVEVVGDTGAAAGAPKFVSGLTASISGGLPVRIRRRAAPFNARGNRFRGSEEHPERRIRNQCTSYNWGPTDTDE</sequence>
<protein>
    <recommendedName>
        <fullName evidence="9">Cytochrome P450</fullName>
    </recommendedName>
</protein>
<keyword evidence="2 5" id="KW-0479">Metal-binding</keyword>
<dbReference type="PANTHER" id="PTHR24296">
    <property type="entry name" value="CYTOCHROME P450"/>
    <property type="match status" value="1"/>
</dbReference>
<dbReference type="GO" id="GO:0020037">
    <property type="term" value="F:heme binding"/>
    <property type="evidence" value="ECO:0007669"/>
    <property type="project" value="InterPro"/>
</dbReference>
<dbReference type="Pfam" id="PF00067">
    <property type="entry name" value="p450"/>
    <property type="match status" value="1"/>
</dbReference>
<evidence type="ECO:0000256" key="3">
    <source>
        <dbReference type="ARBA" id="ARBA00023002"/>
    </source>
</evidence>
<comment type="cofactor">
    <cofactor evidence="5">
        <name>heme</name>
        <dbReference type="ChEBI" id="CHEBI:30413"/>
    </cofactor>
</comment>
<dbReference type="PRINTS" id="PR00463">
    <property type="entry name" value="EP450I"/>
</dbReference>
<keyword evidence="8" id="KW-1185">Reference proteome</keyword>
<feature type="compositionally biased region" description="Basic and acidic residues" evidence="6">
    <location>
        <begin position="522"/>
        <end position="532"/>
    </location>
</feature>